<keyword evidence="2" id="KW-1185">Reference proteome</keyword>
<evidence type="ECO:0000313" key="1">
    <source>
        <dbReference type="EMBL" id="VDN20276.1"/>
    </source>
</evidence>
<protein>
    <submittedName>
        <fullName evidence="3">FRIGIDA-like protein</fullName>
    </submittedName>
</protein>
<evidence type="ECO:0000313" key="3">
    <source>
        <dbReference type="WBParaSite" id="GPUH_0001235201-mRNA-1"/>
    </source>
</evidence>
<dbReference type="OrthoDB" id="5847100at2759"/>
<proteinExistence type="predicted"/>
<dbReference type="EMBL" id="UYRT01079238">
    <property type="protein sequence ID" value="VDN20276.1"/>
    <property type="molecule type" value="Genomic_DNA"/>
</dbReference>
<organism evidence="3">
    <name type="scientific">Gongylonema pulchrum</name>
    <dbReference type="NCBI Taxonomy" id="637853"/>
    <lineage>
        <taxon>Eukaryota</taxon>
        <taxon>Metazoa</taxon>
        <taxon>Ecdysozoa</taxon>
        <taxon>Nematoda</taxon>
        <taxon>Chromadorea</taxon>
        <taxon>Rhabditida</taxon>
        <taxon>Spirurina</taxon>
        <taxon>Spiruromorpha</taxon>
        <taxon>Spiruroidea</taxon>
        <taxon>Gongylonematidae</taxon>
        <taxon>Gongylonema</taxon>
    </lineage>
</organism>
<sequence>MSCRYFHEYFDRYPQAYAINLQFKSSAVSEVIAFAFCGMCSAKYSGGRLISDDFKEFCEFLACLNFIKPLMYMELLWMFDESYCRKFQKHCNSESPPCESNTILFLRLAIKWGFSKLEAMSVARIVDVFPDTYALHLNAEEQPDVVRELVKERYDYEMYSEQERVQDEYARVSEPQMSALERIELLKAKCKQVYKWVGADSPNVPPRTPPRSP</sequence>
<dbReference type="WBParaSite" id="GPUH_0001235201-mRNA-1">
    <property type="protein sequence ID" value="GPUH_0001235201-mRNA-1"/>
    <property type="gene ID" value="GPUH_0001235201"/>
</dbReference>
<gene>
    <name evidence="1" type="ORF">GPUH_LOCUS12338</name>
</gene>
<name>A0A183DUE7_9BILA</name>
<evidence type="ECO:0000313" key="2">
    <source>
        <dbReference type="Proteomes" id="UP000271098"/>
    </source>
</evidence>
<reference evidence="3" key="1">
    <citation type="submission" date="2016-06" db="UniProtKB">
        <authorList>
            <consortium name="WormBaseParasite"/>
        </authorList>
    </citation>
    <scope>IDENTIFICATION</scope>
</reference>
<dbReference type="Proteomes" id="UP000271098">
    <property type="component" value="Unassembled WGS sequence"/>
</dbReference>
<dbReference type="AlphaFoldDB" id="A0A183DUE7"/>
<reference evidence="1 2" key="2">
    <citation type="submission" date="2018-11" db="EMBL/GenBank/DDBJ databases">
        <authorList>
            <consortium name="Pathogen Informatics"/>
        </authorList>
    </citation>
    <scope>NUCLEOTIDE SEQUENCE [LARGE SCALE GENOMIC DNA]</scope>
</reference>
<accession>A0A183DUE7</accession>